<protein>
    <submittedName>
        <fullName evidence="1">DUF3293 domain-containing protein</fullName>
    </submittedName>
</protein>
<evidence type="ECO:0000313" key="2">
    <source>
        <dbReference type="Proteomes" id="UP001589813"/>
    </source>
</evidence>
<sequence>MDLWESYKTSVFLCHQPLGDQINFAIISAQNPHGDVKHHQLNLTLDCQFETRLNAAHLPHRRLIGASPDLSFQEHSWAVLCDKATAVELARKFCQNAIYWVEAGELYLVPALFKNHEEYLGTYQSRQIYLAD</sequence>
<evidence type="ECO:0000313" key="1">
    <source>
        <dbReference type="EMBL" id="MFC0047859.1"/>
    </source>
</evidence>
<keyword evidence="2" id="KW-1185">Reference proteome</keyword>
<gene>
    <name evidence="1" type="ORF">ACFFJP_06125</name>
</gene>
<dbReference type="Proteomes" id="UP001589813">
    <property type="component" value="Unassembled WGS sequence"/>
</dbReference>
<name>A0ABV6BBT7_9GAMM</name>
<accession>A0ABV6BBT7</accession>
<dbReference type="RefSeq" id="WP_377241497.1">
    <property type="nucleotide sequence ID" value="NZ_JBHLXP010000001.1"/>
</dbReference>
<dbReference type="InterPro" id="IPR021710">
    <property type="entry name" value="DUF3293"/>
</dbReference>
<comment type="caution">
    <text evidence="1">The sequence shown here is derived from an EMBL/GenBank/DDBJ whole genome shotgun (WGS) entry which is preliminary data.</text>
</comment>
<organism evidence="1 2">
    <name type="scientific">Rheinheimera tilapiae</name>
    <dbReference type="NCBI Taxonomy" id="875043"/>
    <lineage>
        <taxon>Bacteria</taxon>
        <taxon>Pseudomonadati</taxon>
        <taxon>Pseudomonadota</taxon>
        <taxon>Gammaproteobacteria</taxon>
        <taxon>Chromatiales</taxon>
        <taxon>Chromatiaceae</taxon>
        <taxon>Rheinheimera</taxon>
    </lineage>
</organism>
<dbReference type="Pfam" id="PF11697">
    <property type="entry name" value="DUF3293"/>
    <property type="match status" value="1"/>
</dbReference>
<proteinExistence type="predicted"/>
<dbReference type="EMBL" id="JBHLXP010000001">
    <property type="protein sequence ID" value="MFC0047859.1"/>
    <property type="molecule type" value="Genomic_DNA"/>
</dbReference>
<reference evidence="1 2" key="1">
    <citation type="submission" date="2024-09" db="EMBL/GenBank/DDBJ databases">
        <authorList>
            <person name="Sun Q."/>
            <person name="Mori K."/>
        </authorList>
    </citation>
    <scope>NUCLEOTIDE SEQUENCE [LARGE SCALE GENOMIC DNA]</scope>
    <source>
        <strain evidence="1 2">KCTC 23315</strain>
    </source>
</reference>